<dbReference type="InterPro" id="IPR049566">
    <property type="entry name" value="WDR59_RTC1-like_RING_Znf"/>
</dbReference>
<dbReference type="PANTHER" id="PTHR46170">
    <property type="entry name" value="GATOR COMPLEX PROTEIN WDR59"/>
    <property type="match status" value="1"/>
</dbReference>
<dbReference type="Proteomes" id="UP000031036">
    <property type="component" value="Unassembled WGS sequence"/>
</dbReference>
<feature type="region of interest" description="Disordered" evidence="3">
    <location>
        <begin position="68"/>
        <end position="91"/>
    </location>
</feature>
<proteinExistence type="predicted"/>
<dbReference type="InterPro" id="IPR049567">
    <property type="entry name" value="WDR59-like"/>
</dbReference>
<accession>A0A0B2VYF7</accession>
<evidence type="ECO:0000259" key="4">
    <source>
        <dbReference type="Pfam" id="PF17120"/>
    </source>
</evidence>
<dbReference type="GO" id="GO:0035859">
    <property type="term" value="C:Seh1-associated complex"/>
    <property type="evidence" value="ECO:0007669"/>
    <property type="project" value="TreeGrafter"/>
</dbReference>
<dbReference type="Pfam" id="PF17120">
    <property type="entry name" value="zf-RING_16"/>
    <property type="match status" value="1"/>
</dbReference>
<dbReference type="GO" id="GO:0005774">
    <property type="term" value="C:vacuolar membrane"/>
    <property type="evidence" value="ECO:0007669"/>
    <property type="project" value="TreeGrafter"/>
</dbReference>
<organism evidence="5 6">
    <name type="scientific">Toxocara canis</name>
    <name type="common">Canine roundworm</name>
    <dbReference type="NCBI Taxonomy" id="6265"/>
    <lineage>
        <taxon>Eukaryota</taxon>
        <taxon>Metazoa</taxon>
        <taxon>Ecdysozoa</taxon>
        <taxon>Nematoda</taxon>
        <taxon>Chromadorea</taxon>
        <taxon>Rhabditida</taxon>
        <taxon>Spirurina</taxon>
        <taxon>Ascaridomorpha</taxon>
        <taxon>Ascaridoidea</taxon>
        <taxon>Toxocaridae</taxon>
        <taxon>Toxocara</taxon>
    </lineage>
</organism>
<keyword evidence="6" id="KW-1185">Reference proteome</keyword>
<dbReference type="STRING" id="6265.A0A0B2VYF7"/>
<gene>
    <name evidence="5" type="ORF">Tcan_16022</name>
</gene>
<dbReference type="GO" id="GO:1904263">
    <property type="term" value="P:positive regulation of TORC1 signaling"/>
    <property type="evidence" value="ECO:0007669"/>
    <property type="project" value="TreeGrafter"/>
</dbReference>
<evidence type="ECO:0000313" key="6">
    <source>
        <dbReference type="Proteomes" id="UP000031036"/>
    </source>
</evidence>
<keyword evidence="2" id="KW-0677">Repeat</keyword>
<evidence type="ECO:0000256" key="2">
    <source>
        <dbReference type="ARBA" id="ARBA00022737"/>
    </source>
</evidence>
<dbReference type="OrthoDB" id="311712at2759"/>
<evidence type="ECO:0000256" key="3">
    <source>
        <dbReference type="SAM" id="MobiDB-lite"/>
    </source>
</evidence>
<evidence type="ECO:0000313" key="5">
    <source>
        <dbReference type="EMBL" id="KHN86464.1"/>
    </source>
</evidence>
<dbReference type="AlphaFoldDB" id="A0A0B2VYF7"/>
<feature type="region of interest" description="Disordered" evidence="3">
    <location>
        <begin position="122"/>
        <end position="148"/>
    </location>
</feature>
<protein>
    <submittedName>
        <fullName evidence="5">WD repeat-containing protein</fullName>
    </submittedName>
</protein>
<dbReference type="EMBL" id="JPKZ01000619">
    <property type="protein sequence ID" value="KHN86464.1"/>
    <property type="molecule type" value="Genomic_DNA"/>
</dbReference>
<comment type="caution">
    <text evidence="5">The sequence shown here is derived from an EMBL/GenBank/DDBJ whole genome shotgun (WGS) entry which is preliminary data.</text>
</comment>
<dbReference type="GO" id="GO:0034198">
    <property type="term" value="P:cellular response to amino acid starvation"/>
    <property type="evidence" value="ECO:0007669"/>
    <property type="project" value="TreeGrafter"/>
</dbReference>
<sequence length="491" mass="54998">MSVSKPLARRYRLVGKSALELCLWNMQVVDEEGRKDLLKIWKIVELCVRSGRASWRRQCSALRSERLPEQNARDAAQSGESCESSDEDDGEGSWAVHPFGRNLVNSLLVWRRQCSALRSERLPEQNARDAAQSGESCESSDEDDGEGSWAVHPFGRNLVNSLLDYFGRINDYQTAAMIICVLSPRIKRDFDALETQQYGSNNGRRRQAQHARSNSDTENMASDMALLRSSRQRLSWLLGGFAGHSTIPVTPTRENYRKLEESLKAVLQPTEKEKRSATLSVECERAISAHSPPGRIASFFSSARPKLSRRFHLTSETNEIAATRAVSNSTRLYDGSSAAQNGTFEATKTISDEQAAETSQRKEINSLLDPALNKRLDDVRHQYGDLLFRWRMYSKWAEVMKYSENAPVALPLWTRSKCGKCGYKCERGFCARCNSQSPPLLCALCRTPVKGLVTACAMCHHGGHSEHMLAWFQMNSNCPCGCGCECKATGF</sequence>
<feature type="region of interest" description="Disordered" evidence="3">
    <location>
        <begin position="197"/>
        <end position="219"/>
    </location>
</feature>
<name>A0A0B2VYF7_TOXCA</name>
<feature type="compositionally biased region" description="Polar residues" evidence="3">
    <location>
        <begin position="210"/>
        <end position="219"/>
    </location>
</feature>
<dbReference type="GO" id="GO:0035591">
    <property type="term" value="F:signaling adaptor activity"/>
    <property type="evidence" value="ECO:0007669"/>
    <property type="project" value="TreeGrafter"/>
</dbReference>
<reference evidence="5 6" key="1">
    <citation type="submission" date="2014-11" db="EMBL/GenBank/DDBJ databases">
        <title>Genetic blueprint of the zoonotic pathogen Toxocara canis.</title>
        <authorList>
            <person name="Zhu X.-Q."/>
            <person name="Korhonen P.K."/>
            <person name="Cai H."/>
            <person name="Young N.D."/>
            <person name="Nejsum P."/>
            <person name="von Samson-Himmelstjerna G."/>
            <person name="Boag P.R."/>
            <person name="Tan P."/>
            <person name="Li Q."/>
            <person name="Min J."/>
            <person name="Yang Y."/>
            <person name="Wang X."/>
            <person name="Fang X."/>
            <person name="Hall R.S."/>
            <person name="Hofmann A."/>
            <person name="Sternberg P.W."/>
            <person name="Jex A.R."/>
            <person name="Gasser R.B."/>
        </authorList>
    </citation>
    <scope>NUCLEOTIDE SEQUENCE [LARGE SCALE GENOMIC DNA]</scope>
    <source>
        <strain evidence="5">PN_DK_2014</strain>
    </source>
</reference>
<dbReference type="PANTHER" id="PTHR46170:SF1">
    <property type="entry name" value="GATOR COMPLEX PROTEIN WDR59"/>
    <property type="match status" value="1"/>
</dbReference>
<feature type="domain" description="WDR59/RTC1-like RING zinc finger" evidence="4">
    <location>
        <begin position="442"/>
        <end position="487"/>
    </location>
</feature>
<evidence type="ECO:0000256" key="1">
    <source>
        <dbReference type="ARBA" id="ARBA00022574"/>
    </source>
</evidence>
<keyword evidence="1" id="KW-0853">WD repeat</keyword>